<proteinExistence type="predicted"/>
<evidence type="ECO:0000313" key="1">
    <source>
        <dbReference type="EMBL" id="CAA9385799.1"/>
    </source>
</evidence>
<organism evidence="1">
    <name type="scientific">uncultured Propionibacteriaceae bacterium</name>
    <dbReference type="NCBI Taxonomy" id="257457"/>
    <lineage>
        <taxon>Bacteria</taxon>
        <taxon>Bacillati</taxon>
        <taxon>Actinomycetota</taxon>
        <taxon>Actinomycetes</taxon>
        <taxon>Propionibacteriales</taxon>
        <taxon>Propionibacteriaceae</taxon>
        <taxon>environmental samples</taxon>
    </lineage>
</organism>
<gene>
    <name evidence="1" type="ORF">AVDCRST_MAG75-1267</name>
</gene>
<sequence>MTVVTATNPWATPLTRRMAVDHGRMRSSLCCLLPTRML</sequence>
<name>A0A6J4NER1_9ACTN</name>
<dbReference type="EMBL" id="CADCUO010000076">
    <property type="protein sequence ID" value="CAA9385799.1"/>
    <property type="molecule type" value="Genomic_DNA"/>
</dbReference>
<dbReference type="AlphaFoldDB" id="A0A6J4NER1"/>
<reference evidence="1" key="1">
    <citation type="submission" date="2020-02" db="EMBL/GenBank/DDBJ databases">
        <authorList>
            <person name="Meier V. D."/>
        </authorList>
    </citation>
    <scope>NUCLEOTIDE SEQUENCE</scope>
    <source>
        <strain evidence="1">AVDCRST_MAG75</strain>
    </source>
</reference>
<accession>A0A6J4NER1</accession>
<protein>
    <submittedName>
        <fullName evidence="1">Uncharacterized protein</fullName>
    </submittedName>
</protein>